<comment type="caution">
    <text evidence="4">The sequence shown here is derived from an EMBL/GenBank/DDBJ whole genome shotgun (WGS) entry which is preliminary data.</text>
</comment>
<feature type="signal peptide" evidence="2">
    <location>
        <begin position="1"/>
        <end position="25"/>
    </location>
</feature>
<evidence type="ECO:0000256" key="2">
    <source>
        <dbReference type="SAM" id="SignalP"/>
    </source>
</evidence>
<keyword evidence="6" id="KW-1185">Reference proteome</keyword>
<name>A0A3M0GJ24_9CORY</name>
<dbReference type="Proteomes" id="UP001518680">
    <property type="component" value="Unassembled WGS sequence"/>
</dbReference>
<organism evidence="4 5">
    <name type="scientific">Corynebacterium macginleyi</name>
    <dbReference type="NCBI Taxonomy" id="38290"/>
    <lineage>
        <taxon>Bacteria</taxon>
        <taxon>Bacillati</taxon>
        <taxon>Actinomycetota</taxon>
        <taxon>Actinomycetes</taxon>
        <taxon>Mycobacteriales</taxon>
        <taxon>Corynebacteriaceae</taxon>
        <taxon>Corynebacterium</taxon>
    </lineage>
</organism>
<evidence type="ECO:0000313" key="4">
    <source>
        <dbReference type="EMBL" id="RMB62622.1"/>
    </source>
</evidence>
<dbReference type="EMBL" id="JAACBX020000002">
    <property type="protein sequence ID" value="MBM0244355.1"/>
    <property type="molecule type" value="Genomic_DNA"/>
</dbReference>
<dbReference type="GeneID" id="92747036"/>
<evidence type="ECO:0000313" key="6">
    <source>
        <dbReference type="Proteomes" id="UP001518680"/>
    </source>
</evidence>
<reference evidence="3 6" key="2">
    <citation type="submission" date="2021-01" db="EMBL/GenBank/DDBJ databases">
        <title>Complete genome sequences of Corynebacterium macginleyi strains isolated from infectious keratitis.</title>
        <authorList>
            <person name="Sagerfors S."/>
            <person name="Poehlein A."/>
            <person name="Soderquist B."/>
            <person name="Bruggemann H."/>
        </authorList>
    </citation>
    <scope>NUCLEOTIDE SEQUENCE [LARGE SCALE GENOMIC DNA]</scope>
    <source>
        <strain evidence="3 6">12T220</strain>
    </source>
</reference>
<evidence type="ECO:0000256" key="1">
    <source>
        <dbReference type="SAM" id="MobiDB-lite"/>
    </source>
</evidence>
<dbReference type="Proteomes" id="UP000270649">
    <property type="component" value="Unassembled WGS sequence"/>
</dbReference>
<reference evidence="4 5" key="1">
    <citation type="submission" date="2018-10" db="EMBL/GenBank/DDBJ databases">
        <title>Corynebacterium macginleyi genome sequencing and assembly of the type strain and two clinical samples.</title>
        <authorList>
            <person name="Bernier A.-M."/>
            <person name="Bernard K."/>
        </authorList>
    </citation>
    <scope>NUCLEOTIDE SEQUENCE [LARGE SCALE GENOMIC DNA]</scope>
    <source>
        <strain evidence="4 5">NML 120205</strain>
    </source>
</reference>
<dbReference type="RefSeq" id="WP_121911489.1">
    <property type="nucleotide sequence ID" value="NZ_CP068291.1"/>
</dbReference>
<feature type="chain" id="PRO_5017989486" evidence="2">
    <location>
        <begin position="26"/>
        <end position="92"/>
    </location>
</feature>
<evidence type="ECO:0000313" key="3">
    <source>
        <dbReference type="EMBL" id="MBM0244355.1"/>
    </source>
</evidence>
<accession>A0A3M0GJ24</accession>
<feature type="region of interest" description="Disordered" evidence="1">
    <location>
        <begin position="41"/>
        <end position="62"/>
    </location>
</feature>
<keyword evidence="2" id="KW-0732">Signal</keyword>
<evidence type="ECO:0000313" key="5">
    <source>
        <dbReference type="Proteomes" id="UP000270649"/>
    </source>
</evidence>
<sequence>MKRKVTLGIAAAALAMSTVTPAALAEETTTFDKVVNADSSLDKKTPAKKDPKEQAELTGKRLENAKKGVDTAKGIVDTLNGLGGLFGFNKGK</sequence>
<gene>
    <name evidence="4" type="ORF">D9543_04755</name>
    <name evidence="3" type="ORF">GWO63_008835</name>
</gene>
<protein>
    <submittedName>
        <fullName evidence="4">Uncharacterized protein</fullName>
    </submittedName>
</protein>
<dbReference type="AlphaFoldDB" id="A0A3M0GJ24"/>
<dbReference type="EMBL" id="REGC01000004">
    <property type="protein sequence ID" value="RMB62622.1"/>
    <property type="molecule type" value="Genomic_DNA"/>
</dbReference>
<proteinExistence type="predicted"/>